<protein>
    <submittedName>
        <fullName evidence="1">Uncharacterized protein</fullName>
    </submittedName>
</protein>
<comment type="caution">
    <text evidence="1">The sequence shown here is derived from an EMBL/GenBank/DDBJ whole genome shotgun (WGS) entry which is preliminary data.</text>
</comment>
<evidence type="ECO:0000313" key="1">
    <source>
        <dbReference type="EMBL" id="CAB4013696.1"/>
    </source>
</evidence>
<accession>A0A7D9ISA3</accession>
<gene>
    <name evidence="1" type="ORF">PACLA_8A069929</name>
</gene>
<reference evidence="1" key="1">
    <citation type="submission" date="2020-04" db="EMBL/GenBank/DDBJ databases">
        <authorList>
            <person name="Alioto T."/>
            <person name="Alioto T."/>
            <person name="Gomez Garrido J."/>
        </authorList>
    </citation>
    <scope>NUCLEOTIDE SEQUENCE</scope>
    <source>
        <strain evidence="1">A484AB</strain>
    </source>
</reference>
<dbReference type="Proteomes" id="UP001152795">
    <property type="component" value="Unassembled WGS sequence"/>
</dbReference>
<dbReference type="EMBL" id="CACRXK020007986">
    <property type="protein sequence ID" value="CAB4013696.1"/>
    <property type="molecule type" value="Genomic_DNA"/>
</dbReference>
<evidence type="ECO:0000313" key="2">
    <source>
        <dbReference type="Proteomes" id="UP001152795"/>
    </source>
</evidence>
<keyword evidence="2" id="KW-1185">Reference proteome</keyword>
<proteinExistence type="predicted"/>
<organism evidence="1 2">
    <name type="scientific">Paramuricea clavata</name>
    <name type="common">Red gorgonian</name>
    <name type="synonym">Violescent sea-whip</name>
    <dbReference type="NCBI Taxonomy" id="317549"/>
    <lineage>
        <taxon>Eukaryota</taxon>
        <taxon>Metazoa</taxon>
        <taxon>Cnidaria</taxon>
        <taxon>Anthozoa</taxon>
        <taxon>Octocorallia</taxon>
        <taxon>Malacalcyonacea</taxon>
        <taxon>Plexauridae</taxon>
        <taxon>Paramuricea</taxon>
    </lineage>
</organism>
<name>A0A7D9ISA3_PARCT</name>
<dbReference type="AlphaFoldDB" id="A0A7D9ISA3"/>
<sequence length="103" mass="11842">MSRLLFQSKIRHSSREKPSCCPDIKLCDWTRLEKFIRGNSDEQHHCYNSSKTAQYNFQYIPDAEPDIVTLKDIEEKIEAGSKVRVKSVVKKGEAVKKVGSKNL</sequence>